<name>A0A2W5MJL3_ANCNO</name>
<organism evidence="1 2">
    <name type="scientific">Ancylobacter novellus</name>
    <name type="common">Thiobacillus novellus</name>
    <dbReference type="NCBI Taxonomy" id="921"/>
    <lineage>
        <taxon>Bacteria</taxon>
        <taxon>Pseudomonadati</taxon>
        <taxon>Pseudomonadota</taxon>
        <taxon>Alphaproteobacteria</taxon>
        <taxon>Hyphomicrobiales</taxon>
        <taxon>Xanthobacteraceae</taxon>
        <taxon>Ancylobacter</taxon>
    </lineage>
</organism>
<sequence length="79" mass="8205">MLLREKGKADAAAVPMGWDEAQAAIAAGTHVSADAAETAEVDDLDALNKTDLEKLAAERGVDISTAKTKADIVEALRKA</sequence>
<comment type="caution">
    <text evidence="1">The sequence shown here is derived from an EMBL/GenBank/DDBJ whole genome shotgun (WGS) entry which is preliminary data.</text>
</comment>
<protein>
    <submittedName>
        <fullName evidence="1">Uncharacterized protein</fullName>
    </submittedName>
</protein>
<evidence type="ECO:0000313" key="1">
    <source>
        <dbReference type="EMBL" id="PZQ13640.1"/>
    </source>
</evidence>
<dbReference type="EMBL" id="QFPN01000007">
    <property type="protein sequence ID" value="PZQ13640.1"/>
    <property type="molecule type" value="Genomic_DNA"/>
</dbReference>
<gene>
    <name evidence="1" type="ORF">DI565_13945</name>
</gene>
<dbReference type="Proteomes" id="UP000249577">
    <property type="component" value="Unassembled WGS sequence"/>
</dbReference>
<dbReference type="AlphaFoldDB" id="A0A2W5MJL3"/>
<proteinExistence type="predicted"/>
<reference evidence="1 2" key="1">
    <citation type="submission" date="2017-08" db="EMBL/GenBank/DDBJ databases">
        <title>Infants hospitalized years apart are colonized by the same room-sourced microbial strains.</title>
        <authorList>
            <person name="Brooks B."/>
            <person name="Olm M.R."/>
            <person name="Firek B.A."/>
            <person name="Baker R."/>
            <person name="Thomas B.C."/>
            <person name="Morowitz M.J."/>
            <person name="Banfield J.F."/>
        </authorList>
    </citation>
    <scope>NUCLEOTIDE SEQUENCE [LARGE SCALE GENOMIC DNA]</scope>
    <source>
        <strain evidence="1">S2_005_003_R2_43</strain>
    </source>
</reference>
<evidence type="ECO:0000313" key="2">
    <source>
        <dbReference type="Proteomes" id="UP000249577"/>
    </source>
</evidence>
<accession>A0A2W5MJL3</accession>